<dbReference type="GO" id="GO:0005525">
    <property type="term" value="F:GTP binding"/>
    <property type="evidence" value="ECO:0007669"/>
    <property type="project" value="UniProtKB-UniRule"/>
</dbReference>
<comment type="function">
    <text evidence="10">One of several proteins that assist in the late maturation steps of the functional core of the 30S ribosomal subunit. Helps release RbfA from mature subunits. May play a role in the assembly of ribosomal proteins into the subunit. Circularly permuted GTPase that catalyzes slow GTP hydrolysis, GTPase activity is stimulated by the 30S ribosomal subunit.</text>
</comment>
<dbReference type="InterPro" id="IPR030378">
    <property type="entry name" value="G_CP_dom"/>
</dbReference>
<dbReference type="AlphaFoldDB" id="A0A6V6XZM8"/>
<keyword evidence="7 10" id="KW-0862">Zinc</keyword>
<dbReference type="GO" id="GO:0042274">
    <property type="term" value="P:ribosomal small subunit biogenesis"/>
    <property type="evidence" value="ECO:0007669"/>
    <property type="project" value="UniProtKB-UniRule"/>
</dbReference>
<feature type="binding site" evidence="10">
    <location>
        <position position="259"/>
    </location>
    <ligand>
        <name>Zn(2+)</name>
        <dbReference type="ChEBI" id="CHEBI:29105"/>
    </ligand>
</feature>
<evidence type="ECO:0000256" key="2">
    <source>
        <dbReference type="ARBA" id="ARBA00022517"/>
    </source>
</evidence>
<keyword evidence="5 10" id="KW-0547">Nucleotide-binding</keyword>
<dbReference type="EMBL" id="CAIJCS010000014">
    <property type="protein sequence ID" value="CAC9924869.1"/>
    <property type="molecule type" value="Genomic_DNA"/>
</dbReference>
<dbReference type="HAMAP" id="MF_01820">
    <property type="entry name" value="GTPase_RsgA"/>
    <property type="match status" value="1"/>
</dbReference>
<evidence type="ECO:0000259" key="11">
    <source>
        <dbReference type="PROSITE" id="PS50936"/>
    </source>
</evidence>
<dbReference type="Gene3D" id="1.10.40.50">
    <property type="entry name" value="Probable gtpase engc, domain 3"/>
    <property type="match status" value="1"/>
</dbReference>
<dbReference type="Gene3D" id="3.40.50.300">
    <property type="entry name" value="P-loop containing nucleotide triphosphate hydrolases"/>
    <property type="match status" value="1"/>
</dbReference>
<evidence type="ECO:0000259" key="12">
    <source>
        <dbReference type="PROSITE" id="PS51721"/>
    </source>
</evidence>
<keyword evidence="2 10" id="KW-0690">Ribosome biogenesis</keyword>
<evidence type="ECO:0000256" key="10">
    <source>
        <dbReference type="HAMAP-Rule" id="MF_01820"/>
    </source>
</evidence>
<dbReference type="InterPro" id="IPR012340">
    <property type="entry name" value="NA-bd_OB-fold"/>
</dbReference>
<feature type="domain" description="EngC GTPase" evidence="11">
    <location>
        <begin position="75"/>
        <end position="220"/>
    </location>
</feature>
<dbReference type="GO" id="GO:0019843">
    <property type="term" value="F:rRNA binding"/>
    <property type="evidence" value="ECO:0007669"/>
    <property type="project" value="UniProtKB-KW"/>
</dbReference>
<comment type="caution">
    <text evidence="13">The sequence shown here is derived from an EMBL/GenBank/DDBJ whole genome shotgun (WGS) entry which is preliminary data.</text>
</comment>
<evidence type="ECO:0000313" key="13">
    <source>
        <dbReference type="EMBL" id="CAC9924869.1"/>
    </source>
</evidence>
<comment type="cofactor">
    <cofactor evidence="10">
        <name>Zn(2+)</name>
        <dbReference type="ChEBI" id="CHEBI:29105"/>
    </cofactor>
    <text evidence="10">Binds 1 zinc ion per subunit.</text>
</comment>
<dbReference type="SUPFAM" id="SSF50249">
    <property type="entry name" value="Nucleic acid-binding proteins"/>
    <property type="match status" value="1"/>
</dbReference>
<keyword evidence="14" id="KW-1185">Reference proteome</keyword>
<dbReference type="SUPFAM" id="SSF52540">
    <property type="entry name" value="P-loop containing nucleoside triphosphate hydrolases"/>
    <property type="match status" value="1"/>
</dbReference>
<evidence type="ECO:0000256" key="9">
    <source>
        <dbReference type="ARBA" id="ARBA00023134"/>
    </source>
</evidence>
<evidence type="ECO:0000256" key="4">
    <source>
        <dbReference type="ARBA" id="ARBA00022730"/>
    </source>
</evidence>
<dbReference type="Pfam" id="PF16745">
    <property type="entry name" value="RsgA_N"/>
    <property type="match status" value="1"/>
</dbReference>
<feature type="binding site" evidence="10">
    <location>
        <position position="251"/>
    </location>
    <ligand>
        <name>Zn(2+)</name>
        <dbReference type="ChEBI" id="CHEBI:29105"/>
    </ligand>
</feature>
<feature type="binding site" evidence="10">
    <location>
        <position position="246"/>
    </location>
    <ligand>
        <name>Zn(2+)</name>
        <dbReference type="ChEBI" id="CHEBI:29105"/>
    </ligand>
</feature>
<dbReference type="PROSITE" id="PS50936">
    <property type="entry name" value="ENGC_GTPASE"/>
    <property type="match status" value="1"/>
</dbReference>
<evidence type="ECO:0000313" key="14">
    <source>
        <dbReference type="Proteomes" id="UP000586454"/>
    </source>
</evidence>
<keyword evidence="4 10" id="KW-0699">rRNA-binding</keyword>
<dbReference type="RefSeq" id="WP_246285870.1">
    <property type="nucleotide sequence ID" value="NZ_CAIJCS010000014.1"/>
</dbReference>
<feature type="binding site" evidence="10">
    <location>
        <begin position="115"/>
        <end position="118"/>
    </location>
    <ligand>
        <name>GTP</name>
        <dbReference type="ChEBI" id="CHEBI:37565"/>
    </ligand>
</feature>
<comment type="subcellular location">
    <subcellularLocation>
        <location evidence="10">Cytoplasm</location>
    </subcellularLocation>
</comment>
<sequence length="294" mass="33769">MRIKGRITKLLGGYYYVAGEDGEHYETRARGIFRHVGQKPVVGDYVEISIDEGHQLHSVEKILERTNSILRPPIANVDQIFLFIPTANPKYNLLLIDKMLAYYESKHVDVVPVVSKYDMDPEEGEKLVELYEAGGYEVYRLSTFESETVDSIKKLLPEKTTALSGVSGSGKSTFLNNILGLNLETGSVSQKTNRGKHTTRHTEIFKGKDNMYLFDTPGFSSMELSEIDSGELDRYFIDFHDYLGQCKFLDCTHRKEPGCRVLKAYEDGELQRSRYENYLKIYEELSEKENSKWR</sequence>
<dbReference type="Gene3D" id="2.40.50.140">
    <property type="entry name" value="Nucleic acid-binding proteins"/>
    <property type="match status" value="1"/>
</dbReference>
<comment type="similarity">
    <text evidence="10">Belongs to the TRAFAC class YlqF/YawG GTPase family. RsgA subfamily.</text>
</comment>
<dbReference type="NCBIfam" id="TIGR00157">
    <property type="entry name" value="ribosome small subunit-dependent GTPase A"/>
    <property type="match status" value="1"/>
</dbReference>
<reference evidence="13 14" key="1">
    <citation type="submission" date="2020-06" db="EMBL/GenBank/DDBJ databases">
        <authorList>
            <person name="Criscuolo A."/>
        </authorList>
    </citation>
    <scope>NUCLEOTIDE SEQUENCE [LARGE SCALE GENOMIC DNA]</scope>
    <source>
        <strain evidence="13">1804121828</strain>
    </source>
</reference>
<organism evidence="13 14">
    <name type="scientific">Aedoeadaptatus nemausensis</name>
    <dbReference type="NCBI Taxonomy" id="2582829"/>
    <lineage>
        <taxon>Bacteria</taxon>
        <taxon>Bacillati</taxon>
        <taxon>Bacillota</taxon>
        <taxon>Tissierellia</taxon>
        <taxon>Tissierellales</taxon>
        <taxon>Peptoniphilaceae</taxon>
        <taxon>Aedoeadaptatus</taxon>
    </lineage>
</organism>
<gene>
    <name evidence="10" type="primary">rsgA</name>
    <name evidence="13" type="ORF">PEPNEM18_00434</name>
</gene>
<feature type="binding site" evidence="10">
    <location>
        <begin position="165"/>
        <end position="173"/>
    </location>
    <ligand>
        <name>GTP</name>
        <dbReference type="ChEBI" id="CHEBI:37565"/>
    </ligand>
</feature>
<dbReference type="EC" id="3.6.1.-" evidence="10"/>
<comment type="subunit">
    <text evidence="10">Monomer. Associates with 30S ribosomal subunit, binds 16S rRNA.</text>
</comment>
<dbReference type="InterPro" id="IPR027417">
    <property type="entry name" value="P-loop_NTPase"/>
</dbReference>
<evidence type="ECO:0000256" key="8">
    <source>
        <dbReference type="ARBA" id="ARBA00022884"/>
    </source>
</evidence>
<name>A0A6V6XZM8_9FIRM</name>
<keyword evidence="6 10" id="KW-0378">Hydrolase</keyword>
<dbReference type="PROSITE" id="PS51721">
    <property type="entry name" value="G_CP"/>
    <property type="match status" value="1"/>
</dbReference>
<dbReference type="PANTHER" id="PTHR32120:SF11">
    <property type="entry name" value="SMALL RIBOSOMAL SUBUNIT BIOGENESIS GTPASE RSGA 1, MITOCHONDRIAL-RELATED"/>
    <property type="match status" value="1"/>
</dbReference>
<dbReference type="InterPro" id="IPR010914">
    <property type="entry name" value="RsgA_GTPase_dom"/>
</dbReference>
<accession>A0A6V6XZM8</accession>
<protein>
    <recommendedName>
        <fullName evidence="10">Small ribosomal subunit biogenesis GTPase RsgA</fullName>
        <ecNumber evidence="10">3.6.1.-</ecNumber>
    </recommendedName>
</protein>
<dbReference type="CDD" id="cd04466">
    <property type="entry name" value="S1_YloQ_GTPase"/>
    <property type="match status" value="1"/>
</dbReference>
<keyword evidence="9 10" id="KW-0342">GTP-binding</keyword>
<evidence type="ECO:0000256" key="3">
    <source>
        <dbReference type="ARBA" id="ARBA00022723"/>
    </source>
</evidence>
<feature type="domain" description="CP-type G" evidence="12">
    <location>
        <begin position="66"/>
        <end position="222"/>
    </location>
</feature>
<dbReference type="GO" id="GO:0005737">
    <property type="term" value="C:cytoplasm"/>
    <property type="evidence" value="ECO:0007669"/>
    <property type="project" value="UniProtKB-SubCell"/>
</dbReference>
<dbReference type="GO" id="GO:0046872">
    <property type="term" value="F:metal ion binding"/>
    <property type="evidence" value="ECO:0007669"/>
    <property type="project" value="UniProtKB-KW"/>
</dbReference>
<evidence type="ECO:0000256" key="6">
    <source>
        <dbReference type="ARBA" id="ARBA00022801"/>
    </source>
</evidence>
<evidence type="ECO:0000256" key="7">
    <source>
        <dbReference type="ARBA" id="ARBA00022833"/>
    </source>
</evidence>
<dbReference type="GO" id="GO:0003924">
    <property type="term" value="F:GTPase activity"/>
    <property type="evidence" value="ECO:0007669"/>
    <property type="project" value="UniProtKB-UniRule"/>
</dbReference>
<dbReference type="CDD" id="cd01854">
    <property type="entry name" value="YjeQ_EngC"/>
    <property type="match status" value="1"/>
</dbReference>
<evidence type="ECO:0000256" key="5">
    <source>
        <dbReference type="ARBA" id="ARBA00022741"/>
    </source>
</evidence>
<dbReference type="Pfam" id="PF03193">
    <property type="entry name" value="RsgA_GTPase"/>
    <property type="match status" value="1"/>
</dbReference>
<evidence type="ECO:0000256" key="1">
    <source>
        <dbReference type="ARBA" id="ARBA00022490"/>
    </source>
</evidence>
<feature type="binding site" evidence="10">
    <location>
        <position position="253"/>
    </location>
    <ligand>
        <name>Zn(2+)</name>
        <dbReference type="ChEBI" id="CHEBI:29105"/>
    </ligand>
</feature>
<dbReference type="InterPro" id="IPR004881">
    <property type="entry name" value="Ribosome_biogen_GTPase_RsgA"/>
</dbReference>
<keyword evidence="3 10" id="KW-0479">Metal-binding</keyword>
<dbReference type="InterPro" id="IPR031944">
    <property type="entry name" value="RsgA_N"/>
</dbReference>
<dbReference type="PANTHER" id="PTHR32120">
    <property type="entry name" value="SMALL RIBOSOMAL SUBUNIT BIOGENESIS GTPASE RSGA"/>
    <property type="match status" value="1"/>
</dbReference>
<keyword evidence="8 10" id="KW-0694">RNA-binding</keyword>
<proteinExistence type="inferred from homology"/>
<keyword evidence="1 10" id="KW-0963">Cytoplasm</keyword>
<dbReference type="Proteomes" id="UP000586454">
    <property type="component" value="Unassembled WGS sequence"/>
</dbReference>